<dbReference type="GO" id="GO:0003730">
    <property type="term" value="F:mRNA 3'-UTR binding"/>
    <property type="evidence" value="ECO:0007669"/>
    <property type="project" value="TreeGrafter"/>
</dbReference>
<dbReference type="Pfam" id="PF23770">
    <property type="entry name" value="Beta-prop_RIG_1st"/>
    <property type="match status" value="1"/>
</dbReference>
<gene>
    <name evidence="7" type="ORF">KUF71_022918</name>
</gene>
<dbReference type="InterPro" id="IPR056424">
    <property type="entry name" value="Beta-prop_GEMI5_2nd"/>
</dbReference>
<dbReference type="SUPFAM" id="SSF50978">
    <property type="entry name" value="WD40 repeat-like"/>
    <property type="match status" value="2"/>
</dbReference>
<dbReference type="PANTHER" id="PTHR46362:SF1">
    <property type="entry name" value="GEM-ASSOCIATED PROTEIN 5"/>
    <property type="match status" value="1"/>
</dbReference>
<dbReference type="InterPro" id="IPR015943">
    <property type="entry name" value="WD40/YVTN_repeat-like_dom_sf"/>
</dbReference>
<accession>A0AAE1H1X6</accession>
<sequence length="1391" mass="154800">MEKCILAGSPNWYLSQVLDISCDNQVAYGSLSSLVIFNPSDALNPLTLHHAHSGKVLSVSFPPIDVGNKLLSTSESGEAFVWDLETKKVSLVYKHPQKCGIFGNWSCANENLIVLASENGDILQWKVQSNNISVKQFREHAFTVVLCCPHDPTLVATGTKQGLVCVLDIKVPGKEFILHKLRGHDSEVVSLSWCPVKENVINQKIDKDCLLLASGAKEKRIYFWRAGQDGLYETYVDVPFAPRTQAAMKQWTCVSWYEPNQLLVSTATGEVLSINVSKLKSKKVTEKAPKWEHFSDCHNRCQVTVKCQWRMEDVKGDGDWRSKDSAPRWVWTFGADRIINGINSGKKFASLKINTIGGPVHALSISSIDGTSLAIGVADKSIRVVNLCEPQLKTMQTFSLKVSGKVMSLSWHPAKDGWLAYGTSDGRIGIQFTCSVKPPLIFRPFTKDAIYSMEWGPSLALIKDKIETSDKQEESANEVKASRYVLYAIGGGQIAAMDPNKPDQFFDEVFKDILKSIPKVENLKSKSKAVGLTDLAWKPDYSLLALGDDTGSIHLLKLDGSEELKRVASFKVHSSLIQDLAWHPQCCSSDTSDISPNLNWLASASNDINICVLDVTSVIEEKLNANNDEPSPCTLSDVPCIATLKGHKLRVSKLAWSPHEGGRLLSVSYDQCAQVWDVSNRQPIACYALHSAPLFCCVWSPFNSSLAITAGQEGSVNVWDVLDLEAKLPITKNKDGPNLLAQAKEANSSSINNGLNLCSNGEKPKAKKEKAILPLSGPEMQNEDGNIAILKYLLRSAGGTPFLSIQSNNCDIEQDLSEEKHHEKLLPLHYAFFANQSAVDQYLVKESRAVGSTEHSFTLNVWRGSPKDAIAEAIQTKSLNSYIISIAPSVSHKLWVEACTAYAEQLKDNQEFDKASVHLLAIHKYEEAVRLLAENGKFRHALAIARCRLPPESPLIQTLLREWAQLSLGNGQQSLAAVCFASGGEWTKAAQCLALKKIPSRLLLAAQIMKEKSPEHPDGPFYARECFDLSLTQQDWAVAQAILNLYPTLNHQILRLYIHQTLCCYKNLISPIDWLNVGIELSAVFDTKENAVPGTICLSEEKAAALENDLVNEVSVNSEETAWLAASCKLTQAYLAAPDLFRRVQEKIVIENTSKKEQDFQSAYRYLVQAMALLYHYHITSRMNENGIPIFLKVCMWLAPQGPLQSNSLFSSTSSSLQSSLRAYLAAGLLFFMLKWDCTSDIERTQILTIIQSFKEDIFSLESLKSFKVEFKLKLLQETKLSKSNVKQDVKPTDSTVSEKEDSVDSLNMKSLGINNDEEKLMLSKDTSDEYDELFKWNSSFTSRRERVPNPYLSYSNLMQVLNAHKADENCKELLEQYTAFWEQCNASLDI</sequence>
<dbReference type="InterPro" id="IPR056421">
    <property type="entry name" value="TPR_GEMI5"/>
</dbReference>
<reference evidence="7" key="1">
    <citation type="submission" date="2021-07" db="EMBL/GenBank/DDBJ databases">
        <authorList>
            <person name="Catto M.A."/>
            <person name="Jacobson A."/>
            <person name="Kennedy G."/>
            <person name="Labadie P."/>
            <person name="Hunt B.G."/>
            <person name="Srinivasan R."/>
        </authorList>
    </citation>
    <scope>NUCLEOTIDE SEQUENCE</scope>
    <source>
        <strain evidence="7">PL_HMW_Pooled</strain>
        <tissue evidence="7">Head</tissue>
    </source>
</reference>
<dbReference type="InterPro" id="IPR056432">
    <property type="entry name" value="Beta-prop_GEMI5_1st"/>
</dbReference>
<feature type="repeat" description="WD" evidence="3">
    <location>
        <begin position="644"/>
        <end position="686"/>
    </location>
</feature>
<protein>
    <submittedName>
        <fullName evidence="7">Gem-associated protein 5</fullName>
    </submittedName>
</protein>
<dbReference type="PROSITE" id="PS00678">
    <property type="entry name" value="WD_REPEATS_1"/>
    <property type="match status" value="1"/>
</dbReference>
<evidence type="ECO:0000259" key="5">
    <source>
        <dbReference type="Pfam" id="PF23774"/>
    </source>
</evidence>
<evidence type="ECO:0000313" key="8">
    <source>
        <dbReference type="Proteomes" id="UP001219518"/>
    </source>
</evidence>
<dbReference type="Pfam" id="PF23774">
    <property type="entry name" value="TPR_GEMI5"/>
    <property type="match status" value="1"/>
</dbReference>
<evidence type="ECO:0000259" key="4">
    <source>
        <dbReference type="Pfam" id="PF23770"/>
    </source>
</evidence>
<dbReference type="GO" id="GO:0000387">
    <property type="term" value="P:spliceosomal snRNP assembly"/>
    <property type="evidence" value="ECO:0007669"/>
    <property type="project" value="TreeGrafter"/>
</dbReference>
<dbReference type="InterPro" id="IPR019775">
    <property type="entry name" value="WD40_repeat_CS"/>
</dbReference>
<dbReference type="Proteomes" id="UP001219518">
    <property type="component" value="Unassembled WGS sequence"/>
</dbReference>
<keyword evidence="1 3" id="KW-0853">WD repeat</keyword>
<evidence type="ECO:0000259" key="6">
    <source>
        <dbReference type="Pfam" id="PF23775"/>
    </source>
</evidence>
<dbReference type="GO" id="GO:0032797">
    <property type="term" value="C:SMN complex"/>
    <property type="evidence" value="ECO:0007669"/>
    <property type="project" value="TreeGrafter"/>
</dbReference>
<feature type="domain" description="Gem-associated protein 5 first beta-propeller" evidence="4">
    <location>
        <begin position="111"/>
        <end position="200"/>
    </location>
</feature>
<dbReference type="PROSITE" id="PS50294">
    <property type="entry name" value="WD_REPEATS_REGION"/>
    <property type="match status" value="1"/>
</dbReference>
<dbReference type="PROSITE" id="PS50082">
    <property type="entry name" value="WD_REPEATS_2"/>
    <property type="match status" value="3"/>
</dbReference>
<dbReference type="InterPro" id="IPR001680">
    <property type="entry name" value="WD40_rpt"/>
</dbReference>
<organism evidence="7 8">
    <name type="scientific">Frankliniella fusca</name>
    <dbReference type="NCBI Taxonomy" id="407009"/>
    <lineage>
        <taxon>Eukaryota</taxon>
        <taxon>Metazoa</taxon>
        <taxon>Ecdysozoa</taxon>
        <taxon>Arthropoda</taxon>
        <taxon>Hexapoda</taxon>
        <taxon>Insecta</taxon>
        <taxon>Pterygota</taxon>
        <taxon>Neoptera</taxon>
        <taxon>Paraneoptera</taxon>
        <taxon>Thysanoptera</taxon>
        <taxon>Terebrantia</taxon>
        <taxon>Thripoidea</taxon>
        <taxon>Thripidae</taxon>
        <taxon>Frankliniella</taxon>
    </lineage>
</organism>
<dbReference type="EMBL" id="JAHWGI010000322">
    <property type="protein sequence ID" value="KAK3913451.1"/>
    <property type="molecule type" value="Genomic_DNA"/>
</dbReference>
<dbReference type="InterPro" id="IPR036322">
    <property type="entry name" value="WD40_repeat_dom_sf"/>
</dbReference>
<dbReference type="Gene3D" id="2.130.10.10">
    <property type="entry name" value="YVTN repeat-like/Quinoprotein amine dehydrogenase"/>
    <property type="match status" value="2"/>
</dbReference>
<evidence type="ECO:0000256" key="1">
    <source>
        <dbReference type="ARBA" id="ARBA00022574"/>
    </source>
</evidence>
<dbReference type="InterPro" id="IPR052640">
    <property type="entry name" value="Gemin-5"/>
</dbReference>
<dbReference type="GO" id="GO:0005634">
    <property type="term" value="C:nucleus"/>
    <property type="evidence" value="ECO:0007669"/>
    <property type="project" value="TreeGrafter"/>
</dbReference>
<dbReference type="PANTHER" id="PTHR46362">
    <property type="entry name" value="GEM-ASSOCIATED PROTEIN 5"/>
    <property type="match status" value="1"/>
</dbReference>
<feature type="domain" description="Gem-associated protein 5 second beta-propeller" evidence="6">
    <location>
        <begin position="369"/>
        <end position="712"/>
    </location>
</feature>
<dbReference type="SMART" id="SM00320">
    <property type="entry name" value="WD40"/>
    <property type="match status" value="9"/>
</dbReference>
<feature type="repeat" description="WD" evidence="3">
    <location>
        <begin position="49"/>
        <end position="92"/>
    </location>
</feature>
<comment type="caution">
    <text evidence="7">The sequence shown here is derived from an EMBL/GenBank/DDBJ whole genome shotgun (WGS) entry which is preliminary data.</text>
</comment>
<feature type="domain" description="Gem-associated protein 5 TPR" evidence="5">
    <location>
        <begin position="832"/>
        <end position="1036"/>
    </location>
</feature>
<feature type="repeat" description="WD" evidence="3">
    <location>
        <begin position="687"/>
        <end position="721"/>
    </location>
</feature>
<dbReference type="Pfam" id="PF23775">
    <property type="entry name" value="Beta-prop_RIG_2nd"/>
    <property type="match status" value="1"/>
</dbReference>
<proteinExistence type="predicted"/>
<evidence type="ECO:0000256" key="2">
    <source>
        <dbReference type="ARBA" id="ARBA00022737"/>
    </source>
</evidence>
<evidence type="ECO:0000256" key="3">
    <source>
        <dbReference type="PROSITE-ProRule" id="PRU00221"/>
    </source>
</evidence>
<keyword evidence="8" id="KW-1185">Reference proteome</keyword>
<reference evidence="7" key="2">
    <citation type="journal article" date="2023" name="BMC Genomics">
        <title>Pest status, molecular evolution, and epigenetic factors derived from the genome assembly of Frankliniella fusca, a thysanopteran phytovirus vector.</title>
        <authorList>
            <person name="Catto M.A."/>
            <person name="Labadie P.E."/>
            <person name="Jacobson A.L."/>
            <person name="Kennedy G.G."/>
            <person name="Srinivasan R."/>
            <person name="Hunt B.G."/>
        </authorList>
    </citation>
    <scope>NUCLEOTIDE SEQUENCE</scope>
    <source>
        <strain evidence="7">PL_HMW_Pooled</strain>
    </source>
</reference>
<keyword evidence="2" id="KW-0677">Repeat</keyword>
<evidence type="ECO:0000313" key="7">
    <source>
        <dbReference type="EMBL" id="KAK3913451.1"/>
    </source>
</evidence>
<name>A0AAE1H1X6_9NEOP</name>